<organism evidence="4 5">
    <name type="scientific">Magnaporthiopsis poae (strain ATCC 64411 / 73-15)</name>
    <name type="common">Kentucky bluegrass fungus</name>
    <name type="synonym">Magnaporthe poae</name>
    <dbReference type="NCBI Taxonomy" id="644358"/>
    <lineage>
        <taxon>Eukaryota</taxon>
        <taxon>Fungi</taxon>
        <taxon>Dikarya</taxon>
        <taxon>Ascomycota</taxon>
        <taxon>Pezizomycotina</taxon>
        <taxon>Sordariomycetes</taxon>
        <taxon>Sordariomycetidae</taxon>
        <taxon>Magnaporthales</taxon>
        <taxon>Magnaporthaceae</taxon>
        <taxon>Magnaporthiopsis</taxon>
    </lineage>
</organism>
<feature type="signal peptide" evidence="2">
    <location>
        <begin position="1"/>
        <end position="15"/>
    </location>
</feature>
<evidence type="ECO:0000313" key="3">
    <source>
        <dbReference type="EMBL" id="KLU86973.1"/>
    </source>
</evidence>
<reference evidence="4" key="4">
    <citation type="journal article" date="2015" name="G3 (Bethesda)">
        <title>Genome sequences of three phytopathogenic species of the Magnaporthaceae family of fungi.</title>
        <authorList>
            <person name="Okagaki L.H."/>
            <person name="Nunes C.C."/>
            <person name="Sailsbery J."/>
            <person name="Clay B."/>
            <person name="Brown D."/>
            <person name="John T."/>
            <person name="Oh Y."/>
            <person name="Young N."/>
            <person name="Fitzgerald M."/>
            <person name="Haas B.J."/>
            <person name="Zeng Q."/>
            <person name="Young S."/>
            <person name="Adiconis X."/>
            <person name="Fan L."/>
            <person name="Levin J.Z."/>
            <person name="Mitchell T.K."/>
            <person name="Okubara P.A."/>
            <person name="Farman M.L."/>
            <person name="Kohn L.M."/>
            <person name="Birren B."/>
            <person name="Ma L.-J."/>
            <person name="Dean R.A."/>
        </authorList>
    </citation>
    <scope>NUCLEOTIDE SEQUENCE</scope>
    <source>
        <strain evidence="4">ATCC 64411 / 73-15</strain>
    </source>
</reference>
<feature type="region of interest" description="Disordered" evidence="1">
    <location>
        <begin position="57"/>
        <end position="118"/>
    </location>
</feature>
<feature type="compositionally biased region" description="Basic and acidic residues" evidence="1">
    <location>
        <begin position="66"/>
        <end position="77"/>
    </location>
</feature>
<dbReference type="EnsemblFungi" id="MAPG_05979T0">
    <property type="protein sequence ID" value="MAPG_05979T0"/>
    <property type="gene ID" value="MAPG_05979"/>
</dbReference>
<protein>
    <submittedName>
        <fullName evidence="3 4">Uncharacterized protein</fullName>
    </submittedName>
</protein>
<evidence type="ECO:0000256" key="2">
    <source>
        <dbReference type="SAM" id="SignalP"/>
    </source>
</evidence>
<evidence type="ECO:0000313" key="5">
    <source>
        <dbReference type="Proteomes" id="UP000011715"/>
    </source>
</evidence>
<feature type="compositionally biased region" description="Low complexity" evidence="1">
    <location>
        <begin position="85"/>
        <end position="101"/>
    </location>
</feature>
<dbReference type="AlphaFoldDB" id="A0A0C4E0U2"/>
<name>A0A0C4E0U2_MAGP6</name>
<evidence type="ECO:0000256" key="1">
    <source>
        <dbReference type="SAM" id="MobiDB-lite"/>
    </source>
</evidence>
<dbReference type="VEuPathDB" id="FungiDB:MAPG_05979"/>
<gene>
    <name evidence="3" type="ORF">MAPG_05979</name>
</gene>
<reference evidence="3" key="3">
    <citation type="submission" date="2011-03" db="EMBL/GenBank/DDBJ databases">
        <title>Annotation of Magnaporthe poae ATCC 64411.</title>
        <authorList>
            <person name="Ma L.-J."/>
            <person name="Dead R."/>
            <person name="Young S.K."/>
            <person name="Zeng Q."/>
            <person name="Gargeya S."/>
            <person name="Fitzgerald M."/>
            <person name="Haas B."/>
            <person name="Abouelleil A."/>
            <person name="Alvarado L."/>
            <person name="Arachchi H.M."/>
            <person name="Berlin A."/>
            <person name="Brown A."/>
            <person name="Chapman S.B."/>
            <person name="Chen Z."/>
            <person name="Dunbar C."/>
            <person name="Freedman E."/>
            <person name="Gearin G."/>
            <person name="Gellesch M."/>
            <person name="Goldberg J."/>
            <person name="Griggs A."/>
            <person name="Gujja S."/>
            <person name="Heiman D."/>
            <person name="Howarth C."/>
            <person name="Larson L."/>
            <person name="Lui A."/>
            <person name="MacDonald P.J.P."/>
            <person name="Mehta T."/>
            <person name="Montmayeur A."/>
            <person name="Murphy C."/>
            <person name="Neiman D."/>
            <person name="Pearson M."/>
            <person name="Priest M."/>
            <person name="Roberts A."/>
            <person name="Saif S."/>
            <person name="Shea T."/>
            <person name="Shenoy N."/>
            <person name="Sisk P."/>
            <person name="Stolte C."/>
            <person name="Sykes S."/>
            <person name="Yandava C."/>
            <person name="Wortman J."/>
            <person name="Nusbaum C."/>
            <person name="Birren B."/>
        </authorList>
    </citation>
    <scope>NUCLEOTIDE SEQUENCE</scope>
    <source>
        <strain evidence="3">ATCC 64411</strain>
    </source>
</reference>
<proteinExistence type="predicted"/>
<dbReference type="eggNOG" id="ENOG502RNG1">
    <property type="taxonomic scope" value="Eukaryota"/>
</dbReference>
<dbReference type="Proteomes" id="UP000011715">
    <property type="component" value="Unassembled WGS sequence"/>
</dbReference>
<accession>A0A0C4E0U2</accession>
<dbReference type="EMBL" id="ADBL01001432">
    <property type="status" value="NOT_ANNOTATED_CDS"/>
    <property type="molecule type" value="Genomic_DNA"/>
</dbReference>
<reference evidence="3" key="1">
    <citation type="submission" date="2010-05" db="EMBL/GenBank/DDBJ databases">
        <title>The Genome Sequence of Magnaporthe poae strain ATCC 64411.</title>
        <authorList>
            <consortium name="The Broad Institute Genome Sequencing Platform"/>
            <consortium name="Broad Institute Genome Sequencing Center for Infectious Disease"/>
            <person name="Ma L.-J."/>
            <person name="Dead R."/>
            <person name="Young S."/>
            <person name="Zeng Q."/>
            <person name="Koehrsen M."/>
            <person name="Alvarado L."/>
            <person name="Berlin A."/>
            <person name="Chapman S.B."/>
            <person name="Chen Z."/>
            <person name="Freedman E."/>
            <person name="Gellesch M."/>
            <person name="Goldberg J."/>
            <person name="Griggs A."/>
            <person name="Gujja S."/>
            <person name="Heilman E.R."/>
            <person name="Heiman D."/>
            <person name="Hepburn T."/>
            <person name="Howarth C."/>
            <person name="Jen D."/>
            <person name="Larson L."/>
            <person name="Mehta T."/>
            <person name="Neiman D."/>
            <person name="Pearson M."/>
            <person name="Roberts A."/>
            <person name="Saif S."/>
            <person name="Shea T."/>
            <person name="Shenoy N."/>
            <person name="Sisk P."/>
            <person name="Stolte C."/>
            <person name="Sykes S."/>
            <person name="Walk T."/>
            <person name="White J."/>
            <person name="Yandava C."/>
            <person name="Haas B."/>
            <person name="Nusbaum C."/>
            <person name="Birren B."/>
        </authorList>
    </citation>
    <scope>NUCLEOTIDE SEQUENCE</scope>
    <source>
        <strain evidence="3">ATCC 64411</strain>
    </source>
</reference>
<reference evidence="4" key="5">
    <citation type="submission" date="2015-06" db="UniProtKB">
        <authorList>
            <consortium name="EnsemblFungi"/>
        </authorList>
    </citation>
    <scope>IDENTIFICATION</scope>
    <source>
        <strain evidence="4">ATCC 64411</strain>
    </source>
</reference>
<sequence>MQLWSAICLAGLALAAPAEPNGAGTLVARGPLLLMPGQPVTHPACPDHKFDCAHPRLSKASRKMPKRSEDALEKREPILLPNHPSVTGGESAAAAGEQAASVEKREPKRGRGKLGMHATAGGRQIKALNGEIIPWGPQRRDVVDGQAAEVKKRFISISKPLHGIAPAYRRIRGSRF</sequence>
<keyword evidence="5" id="KW-1185">Reference proteome</keyword>
<keyword evidence="2" id="KW-0732">Signal</keyword>
<feature type="chain" id="PRO_5011847306" evidence="2">
    <location>
        <begin position="16"/>
        <end position="176"/>
    </location>
</feature>
<dbReference type="EMBL" id="GL876970">
    <property type="protein sequence ID" value="KLU86973.1"/>
    <property type="molecule type" value="Genomic_DNA"/>
</dbReference>
<reference evidence="5" key="2">
    <citation type="submission" date="2010-05" db="EMBL/GenBank/DDBJ databases">
        <title>The genome sequence of Magnaporthe poae strain ATCC 64411.</title>
        <authorList>
            <person name="Ma L.-J."/>
            <person name="Dead R."/>
            <person name="Young S."/>
            <person name="Zeng Q."/>
            <person name="Koehrsen M."/>
            <person name="Alvarado L."/>
            <person name="Berlin A."/>
            <person name="Chapman S.B."/>
            <person name="Chen Z."/>
            <person name="Freedman E."/>
            <person name="Gellesch M."/>
            <person name="Goldberg J."/>
            <person name="Griggs A."/>
            <person name="Gujja S."/>
            <person name="Heilman E.R."/>
            <person name="Heiman D."/>
            <person name="Hepburn T."/>
            <person name="Howarth C."/>
            <person name="Jen D."/>
            <person name="Larson L."/>
            <person name="Mehta T."/>
            <person name="Neiman D."/>
            <person name="Pearson M."/>
            <person name="Roberts A."/>
            <person name="Saif S."/>
            <person name="Shea T."/>
            <person name="Shenoy N."/>
            <person name="Sisk P."/>
            <person name="Stolte C."/>
            <person name="Sykes S."/>
            <person name="Walk T."/>
            <person name="White J."/>
            <person name="Yandava C."/>
            <person name="Haas B."/>
            <person name="Nusbaum C."/>
            <person name="Birren B."/>
        </authorList>
    </citation>
    <scope>NUCLEOTIDE SEQUENCE [LARGE SCALE GENOMIC DNA]</scope>
    <source>
        <strain evidence="5">ATCC 64411 / 73-15</strain>
    </source>
</reference>
<evidence type="ECO:0000313" key="4">
    <source>
        <dbReference type="EnsemblFungi" id="MAPG_05979T0"/>
    </source>
</evidence>